<dbReference type="HAMAP" id="MF_00373">
    <property type="entry name" value="Ribosomal_bL28"/>
    <property type="match status" value="1"/>
</dbReference>
<dbReference type="InterPro" id="IPR034704">
    <property type="entry name" value="Ribosomal_bL28/bL31-like_sf"/>
</dbReference>
<reference evidence="6 7" key="1">
    <citation type="submission" date="2019-02" db="EMBL/GenBank/DDBJ databases">
        <title>Deep-cultivation of Planctomycetes and their phenomic and genomic characterization uncovers novel biology.</title>
        <authorList>
            <person name="Wiegand S."/>
            <person name="Jogler M."/>
            <person name="Boedeker C."/>
            <person name="Pinto D."/>
            <person name="Vollmers J."/>
            <person name="Rivas-Marin E."/>
            <person name="Kohn T."/>
            <person name="Peeters S.H."/>
            <person name="Heuer A."/>
            <person name="Rast P."/>
            <person name="Oberbeckmann S."/>
            <person name="Bunk B."/>
            <person name="Jeske O."/>
            <person name="Meyerdierks A."/>
            <person name="Storesund J.E."/>
            <person name="Kallscheuer N."/>
            <person name="Luecker S."/>
            <person name="Lage O.M."/>
            <person name="Pohl T."/>
            <person name="Merkel B.J."/>
            <person name="Hornburger P."/>
            <person name="Mueller R.-W."/>
            <person name="Bruemmer F."/>
            <person name="Labrenz M."/>
            <person name="Spormann A.M."/>
            <person name="Op den Camp H."/>
            <person name="Overmann J."/>
            <person name="Amann R."/>
            <person name="Jetten M.S.M."/>
            <person name="Mascher T."/>
            <person name="Medema M.H."/>
            <person name="Devos D.P."/>
            <person name="Kaster A.-K."/>
            <person name="Ovreas L."/>
            <person name="Rohde M."/>
            <person name="Galperin M.Y."/>
            <person name="Jogler C."/>
        </authorList>
    </citation>
    <scope>NUCLEOTIDE SEQUENCE [LARGE SCALE GENOMIC DNA]</scope>
    <source>
        <strain evidence="6 7">Pan181</strain>
    </source>
</reference>
<dbReference type="Gene3D" id="2.30.170.40">
    <property type="entry name" value="Ribosomal protein L28/L24"/>
    <property type="match status" value="1"/>
</dbReference>
<dbReference type="AlphaFoldDB" id="A0A518ANY0"/>
<evidence type="ECO:0000313" key="7">
    <source>
        <dbReference type="Proteomes" id="UP000315750"/>
    </source>
</evidence>
<dbReference type="PANTHER" id="PTHR39080">
    <property type="entry name" value="50S RIBOSOMAL PROTEIN L28"/>
    <property type="match status" value="1"/>
</dbReference>
<accession>A0A518ANY0</accession>
<dbReference type="GO" id="GO:1990904">
    <property type="term" value="C:ribonucleoprotein complex"/>
    <property type="evidence" value="ECO:0007669"/>
    <property type="project" value="UniProtKB-KW"/>
</dbReference>
<dbReference type="PANTHER" id="PTHR39080:SF1">
    <property type="entry name" value="LARGE RIBOSOMAL SUBUNIT PROTEIN BL28A"/>
    <property type="match status" value="1"/>
</dbReference>
<evidence type="ECO:0000256" key="5">
    <source>
        <dbReference type="HAMAP-Rule" id="MF_00373"/>
    </source>
</evidence>
<dbReference type="GO" id="GO:0006412">
    <property type="term" value="P:translation"/>
    <property type="evidence" value="ECO:0007669"/>
    <property type="project" value="UniProtKB-UniRule"/>
</dbReference>
<dbReference type="InterPro" id="IPR050096">
    <property type="entry name" value="Bacterial_rp_bL28"/>
</dbReference>
<name>A0A518ANY0_9BACT</name>
<dbReference type="InterPro" id="IPR037147">
    <property type="entry name" value="Ribosomal_bL28_sf"/>
</dbReference>
<dbReference type="GO" id="GO:0005840">
    <property type="term" value="C:ribosome"/>
    <property type="evidence" value="ECO:0007669"/>
    <property type="project" value="UniProtKB-KW"/>
</dbReference>
<gene>
    <name evidence="5 6" type="primary">rpmB</name>
    <name evidence="6" type="ORF">Pan181_26360</name>
</gene>
<dbReference type="EMBL" id="CP036278">
    <property type="protein sequence ID" value="QDU56427.1"/>
    <property type="molecule type" value="Genomic_DNA"/>
</dbReference>
<sequence>MAKQCEVCGKGPQMGNQVTIRGKKKYLGGVGTKVTGITRRQFKPNLQKVKVAAEDGKSVHKWVCTQCIRGGAIRKVVQIAPFTVPAK</sequence>
<keyword evidence="3 5" id="KW-0687">Ribonucleoprotein</keyword>
<dbReference type="RefSeq" id="WP_145247174.1">
    <property type="nucleotide sequence ID" value="NZ_CP036278.1"/>
</dbReference>
<keyword evidence="7" id="KW-1185">Reference proteome</keyword>
<dbReference type="NCBIfam" id="TIGR00009">
    <property type="entry name" value="L28"/>
    <property type="match status" value="1"/>
</dbReference>
<dbReference type="InterPro" id="IPR001383">
    <property type="entry name" value="Ribosomal_bL28_bact-type"/>
</dbReference>
<dbReference type="OrthoDB" id="9805609at2"/>
<evidence type="ECO:0000256" key="3">
    <source>
        <dbReference type="ARBA" id="ARBA00023274"/>
    </source>
</evidence>
<evidence type="ECO:0000256" key="1">
    <source>
        <dbReference type="ARBA" id="ARBA00008760"/>
    </source>
</evidence>
<keyword evidence="2 5" id="KW-0689">Ribosomal protein</keyword>
<dbReference type="InterPro" id="IPR026569">
    <property type="entry name" value="Ribosomal_bL28"/>
</dbReference>
<proteinExistence type="inferred from homology"/>
<evidence type="ECO:0000256" key="2">
    <source>
        <dbReference type="ARBA" id="ARBA00022980"/>
    </source>
</evidence>
<evidence type="ECO:0000313" key="6">
    <source>
        <dbReference type="EMBL" id="QDU56427.1"/>
    </source>
</evidence>
<dbReference type="Pfam" id="PF00830">
    <property type="entry name" value="Ribosomal_L28"/>
    <property type="match status" value="1"/>
</dbReference>
<dbReference type="GO" id="GO:0003735">
    <property type="term" value="F:structural constituent of ribosome"/>
    <property type="evidence" value="ECO:0007669"/>
    <property type="project" value="InterPro"/>
</dbReference>
<protein>
    <recommendedName>
        <fullName evidence="4 5">Large ribosomal subunit protein bL28</fullName>
    </recommendedName>
</protein>
<dbReference type="Proteomes" id="UP000315750">
    <property type="component" value="Chromosome"/>
</dbReference>
<comment type="similarity">
    <text evidence="1 5">Belongs to the bacterial ribosomal protein bL28 family.</text>
</comment>
<evidence type="ECO:0000256" key="4">
    <source>
        <dbReference type="ARBA" id="ARBA00035174"/>
    </source>
</evidence>
<dbReference type="Gene3D" id="2.20.150.30">
    <property type="match status" value="1"/>
</dbReference>
<dbReference type="KEGG" id="amuc:Pan181_26360"/>
<dbReference type="SUPFAM" id="SSF143800">
    <property type="entry name" value="L28p-like"/>
    <property type="match status" value="1"/>
</dbReference>
<organism evidence="6 7">
    <name type="scientific">Aeoliella mucimassa</name>
    <dbReference type="NCBI Taxonomy" id="2527972"/>
    <lineage>
        <taxon>Bacteria</taxon>
        <taxon>Pseudomonadati</taxon>
        <taxon>Planctomycetota</taxon>
        <taxon>Planctomycetia</taxon>
        <taxon>Pirellulales</taxon>
        <taxon>Lacipirellulaceae</taxon>
        <taxon>Aeoliella</taxon>
    </lineage>
</organism>